<protein>
    <submittedName>
        <fullName evidence="1">Uncharacterized protein</fullName>
    </submittedName>
</protein>
<feature type="non-terminal residue" evidence="1">
    <location>
        <position position="1"/>
    </location>
</feature>
<gene>
    <name evidence="1" type="ORF">PAXINDRAFT_170509</name>
</gene>
<dbReference type="AlphaFoldDB" id="A0A0C9U218"/>
<dbReference type="EMBL" id="KN819352">
    <property type="protein sequence ID" value="KIJ13446.1"/>
    <property type="molecule type" value="Genomic_DNA"/>
</dbReference>
<accession>A0A0C9U218</accession>
<organism evidence="1 2">
    <name type="scientific">Paxillus involutus ATCC 200175</name>
    <dbReference type="NCBI Taxonomy" id="664439"/>
    <lineage>
        <taxon>Eukaryota</taxon>
        <taxon>Fungi</taxon>
        <taxon>Dikarya</taxon>
        <taxon>Basidiomycota</taxon>
        <taxon>Agaricomycotina</taxon>
        <taxon>Agaricomycetes</taxon>
        <taxon>Agaricomycetidae</taxon>
        <taxon>Boletales</taxon>
        <taxon>Paxilineae</taxon>
        <taxon>Paxillaceae</taxon>
        <taxon>Paxillus</taxon>
    </lineage>
</organism>
<reference evidence="1 2" key="1">
    <citation type="submission" date="2014-06" db="EMBL/GenBank/DDBJ databases">
        <authorList>
            <consortium name="DOE Joint Genome Institute"/>
            <person name="Kuo A."/>
            <person name="Kohler A."/>
            <person name="Nagy L.G."/>
            <person name="Floudas D."/>
            <person name="Copeland A."/>
            <person name="Barry K.W."/>
            <person name="Cichocki N."/>
            <person name="Veneault-Fourrey C."/>
            <person name="LaButti K."/>
            <person name="Lindquist E.A."/>
            <person name="Lipzen A."/>
            <person name="Lundell T."/>
            <person name="Morin E."/>
            <person name="Murat C."/>
            <person name="Sun H."/>
            <person name="Tunlid A."/>
            <person name="Henrissat B."/>
            <person name="Grigoriev I.V."/>
            <person name="Hibbett D.S."/>
            <person name="Martin F."/>
            <person name="Nordberg H.P."/>
            <person name="Cantor M.N."/>
            <person name="Hua S.X."/>
        </authorList>
    </citation>
    <scope>NUCLEOTIDE SEQUENCE [LARGE SCALE GENOMIC DNA]</scope>
    <source>
        <strain evidence="1 2">ATCC 200175</strain>
    </source>
</reference>
<evidence type="ECO:0000313" key="1">
    <source>
        <dbReference type="EMBL" id="KIJ13446.1"/>
    </source>
</evidence>
<dbReference type="Proteomes" id="UP000053647">
    <property type="component" value="Unassembled WGS sequence"/>
</dbReference>
<name>A0A0C9U218_PAXIN</name>
<proteinExistence type="predicted"/>
<reference evidence="2" key="2">
    <citation type="submission" date="2015-01" db="EMBL/GenBank/DDBJ databases">
        <title>Evolutionary Origins and Diversification of the Mycorrhizal Mutualists.</title>
        <authorList>
            <consortium name="DOE Joint Genome Institute"/>
            <consortium name="Mycorrhizal Genomics Consortium"/>
            <person name="Kohler A."/>
            <person name="Kuo A."/>
            <person name="Nagy L.G."/>
            <person name="Floudas D."/>
            <person name="Copeland A."/>
            <person name="Barry K.W."/>
            <person name="Cichocki N."/>
            <person name="Veneault-Fourrey C."/>
            <person name="LaButti K."/>
            <person name="Lindquist E.A."/>
            <person name="Lipzen A."/>
            <person name="Lundell T."/>
            <person name="Morin E."/>
            <person name="Murat C."/>
            <person name="Riley R."/>
            <person name="Ohm R."/>
            <person name="Sun H."/>
            <person name="Tunlid A."/>
            <person name="Henrissat B."/>
            <person name="Grigoriev I.V."/>
            <person name="Hibbett D.S."/>
            <person name="Martin F."/>
        </authorList>
    </citation>
    <scope>NUCLEOTIDE SEQUENCE [LARGE SCALE GENOMIC DNA]</scope>
    <source>
        <strain evidence="2">ATCC 200175</strain>
    </source>
</reference>
<dbReference type="HOGENOM" id="CLU_2729216_0_0_1"/>
<keyword evidence="2" id="KW-1185">Reference proteome</keyword>
<evidence type="ECO:0000313" key="2">
    <source>
        <dbReference type="Proteomes" id="UP000053647"/>
    </source>
</evidence>
<sequence length="72" mass="8018">AYHYTYIETSFGLLVNLYTTPPLLPQVMGPVCVQGTLPNLFIHLFLFHLQHPSALQTLDAGSSKSFITTTHD</sequence>